<evidence type="ECO:0000256" key="2">
    <source>
        <dbReference type="SAM" id="SignalP"/>
    </source>
</evidence>
<reference evidence="4" key="1">
    <citation type="journal article" date="2019" name="Int. J. Syst. Evol. Microbiol.">
        <title>The Global Catalogue of Microorganisms (GCM) 10K type strain sequencing project: providing services to taxonomists for standard genome sequencing and annotation.</title>
        <authorList>
            <consortium name="The Broad Institute Genomics Platform"/>
            <consortium name="The Broad Institute Genome Sequencing Center for Infectious Disease"/>
            <person name="Wu L."/>
            <person name="Ma J."/>
        </authorList>
    </citation>
    <scope>NUCLEOTIDE SEQUENCE [LARGE SCALE GENOMIC DNA]</scope>
    <source>
        <strain evidence="4">JCM 14370</strain>
    </source>
</reference>
<protein>
    <recommendedName>
        <fullName evidence="5">Lipoprotein</fullName>
    </recommendedName>
</protein>
<dbReference type="PROSITE" id="PS51257">
    <property type="entry name" value="PROKAR_LIPOPROTEIN"/>
    <property type="match status" value="1"/>
</dbReference>
<accession>A0ABQ2D122</accession>
<organism evidence="3 4">
    <name type="scientific">Deinococcus roseus</name>
    <dbReference type="NCBI Taxonomy" id="392414"/>
    <lineage>
        <taxon>Bacteria</taxon>
        <taxon>Thermotogati</taxon>
        <taxon>Deinococcota</taxon>
        <taxon>Deinococci</taxon>
        <taxon>Deinococcales</taxon>
        <taxon>Deinococcaceae</taxon>
        <taxon>Deinococcus</taxon>
    </lineage>
</organism>
<comment type="caution">
    <text evidence="3">The sequence shown here is derived from an EMBL/GenBank/DDBJ whole genome shotgun (WGS) entry which is preliminary data.</text>
</comment>
<evidence type="ECO:0000313" key="4">
    <source>
        <dbReference type="Proteomes" id="UP000632222"/>
    </source>
</evidence>
<evidence type="ECO:0000256" key="1">
    <source>
        <dbReference type="SAM" id="MobiDB-lite"/>
    </source>
</evidence>
<dbReference type="Proteomes" id="UP000632222">
    <property type="component" value="Unassembled WGS sequence"/>
</dbReference>
<sequence>MKHAVVFLVLSTLISACTVTTQTSVQPRPQTVPQTVVAQPKTPPSTNLGDYTLPEGASNVKVKANKVEFSLGKRDLDDVFQHYDSQFKKKGWIRAGMETRPNRVEAAYKYENNLVRLTVKREGNSGKFEIELED</sequence>
<dbReference type="RefSeq" id="WP_189002588.1">
    <property type="nucleotide sequence ID" value="NZ_BMOD01000006.1"/>
</dbReference>
<dbReference type="EMBL" id="BMOD01000006">
    <property type="protein sequence ID" value="GGJ34114.1"/>
    <property type="molecule type" value="Genomic_DNA"/>
</dbReference>
<name>A0ABQ2D122_9DEIO</name>
<evidence type="ECO:0008006" key="5">
    <source>
        <dbReference type="Google" id="ProtNLM"/>
    </source>
</evidence>
<evidence type="ECO:0000313" key="3">
    <source>
        <dbReference type="EMBL" id="GGJ34114.1"/>
    </source>
</evidence>
<keyword evidence="2" id="KW-0732">Signal</keyword>
<feature type="signal peptide" evidence="2">
    <location>
        <begin position="1"/>
        <end position="18"/>
    </location>
</feature>
<feature type="chain" id="PRO_5045164709" description="Lipoprotein" evidence="2">
    <location>
        <begin position="19"/>
        <end position="134"/>
    </location>
</feature>
<gene>
    <name evidence="3" type="ORF">GCM10008938_20410</name>
</gene>
<feature type="region of interest" description="Disordered" evidence="1">
    <location>
        <begin position="30"/>
        <end position="54"/>
    </location>
</feature>
<proteinExistence type="predicted"/>
<keyword evidence="4" id="KW-1185">Reference proteome</keyword>